<accession>A0A0F9G6W0</accession>
<comment type="caution">
    <text evidence="1">The sequence shown here is derived from an EMBL/GenBank/DDBJ whole genome shotgun (WGS) entry which is preliminary data.</text>
</comment>
<evidence type="ECO:0000313" key="1">
    <source>
        <dbReference type="EMBL" id="KKL86161.1"/>
    </source>
</evidence>
<gene>
    <name evidence="1" type="ORF">LCGC14_1947460</name>
</gene>
<organism evidence="1">
    <name type="scientific">marine sediment metagenome</name>
    <dbReference type="NCBI Taxonomy" id="412755"/>
    <lineage>
        <taxon>unclassified sequences</taxon>
        <taxon>metagenomes</taxon>
        <taxon>ecological metagenomes</taxon>
    </lineage>
</organism>
<proteinExistence type="predicted"/>
<dbReference type="AlphaFoldDB" id="A0A0F9G6W0"/>
<dbReference type="EMBL" id="LAZR01021192">
    <property type="protein sequence ID" value="KKL86161.1"/>
    <property type="molecule type" value="Genomic_DNA"/>
</dbReference>
<sequence>MGETIFIDWPRSWYFLAVFKDRLPFKLFSLRKGNYSPRPGMPRPTTEELTIIKTAVKIVRLRNKIEWLDGVREEQGHFPKHCMEGDFSLLNRELEDLEDRAGLLVEVA</sequence>
<protein>
    <submittedName>
        <fullName evidence="1">Uncharacterized protein</fullName>
    </submittedName>
</protein>
<name>A0A0F9G6W0_9ZZZZ</name>
<reference evidence="1" key="1">
    <citation type="journal article" date="2015" name="Nature">
        <title>Complex archaea that bridge the gap between prokaryotes and eukaryotes.</title>
        <authorList>
            <person name="Spang A."/>
            <person name="Saw J.H."/>
            <person name="Jorgensen S.L."/>
            <person name="Zaremba-Niedzwiedzka K."/>
            <person name="Martijn J."/>
            <person name="Lind A.E."/>
            <person name="van Eijk R."/>
            <person name="Schleper C."/>
            <person name="Guy L."/>
            <person name="Ettema T.J."/>
        </authorList>
    </citation>
    <scope>NUCLEOTIDE SEQUENCE</scope>
</reference>